<feature type="transmembrane region" description="Helical" evidence="1">
    <location>
        <begin position="74"/>
        <end position="92"/>
    </location>
</feature>
<evidence type="ECO:0000313" key="3">
    <source>
        <dbReference type="EMBL" id="NKZ38348.1"/>
    </source>
</evidence>
<protein>
    <submittedName>
        <fullName evidence="3">DUF4190 domain-containing protein</fullName>
    </submittedName>
</protein>
<dbReference type="Pfam" id="PF13828">
    <property type="entry name" value="DUF4190"/>
    <property type="match status" value="1"/>
</dbReference>
<keyword evidence="4" id="KW-1185">Reference proteome</keyword>
<dbReference type="AlphaFoldDB" id="A0A846ZLB3"/>
<evidence type="ECO:0000259" key="2">
    <source>
        <dbReference type="Pfam" id="PF13828"/>
    </source>
</evidence>
<gene>
    <name evidence="3" type="ORF">HF690_05175</name>
</gene>
<accession>A0A846ZLB3</accession>
<keyword evidence="1" id="KW-1133">Transmembrane helix</keyword>
<evidence type="ECO:0000313" key="4">
    <source>
        <dbReference type="Proteomes" id="UP000541636"/>
    </source>
</evidence>
<reference evidence="3 4" key="1">
    <citation type="journal article" date="2017" name="Int. J. Syst. Evol. Microbiol.">
        <title>Oleiagrimonas citrea sp. nov., a marine bacterium isolated from tidal flat sediment and emended description of the genus Oleiagrimonas Fang et al. 2015 and Oleiagrimonas soli.</title>
        <authorList>
            <person name="Yang S.H."/>
            <person name="Seo H.S."/>
            <person name="Seong C.N."/>
            <person name="Kwon K.K."/>
        </authorList>
    </citation>
    <scope>NUCLEOTIDE SEQUENCE [LARGE SCALE GENOMIC DNA]</scope>
    <source>
        <strain evidence="3 4">MEBiC09124</strain>
    </source>
</reference>
<keyword evidence="1" id="KW-0812">Transmembrane</keyword>
<feature type="transmembrane region" description="Helical" evidence="1">
    <location>
        <begin position="47"/>
        <end position="67"/>
    </location>
</feature>
<keyword evidence="1" id="KW-0472">Membrane</keyword>
<dbReference type="RefSeq" id="WP_168608692.1">
    <property type="nucleotide sequence ID" value="NZ_JAAZQD010000002.1"/>
</dbReference>
<dbReference type="InterPro" id="IPR025241">
    <property type="entry name" value="DUF4190"/>
</dbReference>
<dbReference type="Proteomes" id="UP000541636">
    <property type="component" value="Unassembled WGS sequence"/>
</dbReference>
<comment type="caution">
    <text evidence="3">The sequence shown here is derived from an EMBL/GenBank/DDBJ whole genome shotgun (WGS) entry which is preliminary data.</text>
</comment>
<name>A0A846ZLB3_9GAMM</name>
<organism evidence="3 4">
    <name type="scientific">Oleiagrimonas citrea</name>
    <dbReference type="NCBI Taxonomy" id="1665687"/>
    <lineage>
        <taxon>Bacteria</taxon>
        <taxon>Pseudomonadati</taxon>
        <taxon>Pseudomonadota</taxon>
        <taxon>Gammaproteobacteria</taxon>
        <taxon>Lysobacterales</taxon>
        <taxon>Rhodanobacteraceae</taxon>
        <taxon>Oleiagrimonas</taxon>
    </lineage>
</organism>
<proteinExistence type="predicted"/>
<sequence length="274" mass="28938">MTAPTARKLYLGLLSLLMFGVIARLVTDINLLVMSLHPTSNIVTTAQIWNVVLDMVYGAAIGCAMFLTSKVAKWILVVLLGTGAVGLTLQILNQLNPHLGIVRTTYFFIAPSPIDAIQGFNLLHRYSLYLPSTAYALWVIGNITTLLIFVACLVMLLKQMPAKRRDASTATPSPTNGPAQIAPIDRRNSGMAIASLVFGLLSLLSSFAGIGLLFGVLALTFGLTAKKHMRASPGLTGSGMATAGVVLGAIALAVGIVALVIFGGAVFSFLHLMQ</sequence>
<feature type="domain" description="DUF4190" evidence="2">
    <location>
        <begin position="191"/>
        <end position="258"/>
    </location>
</feature>
<feature type="transmembrane region" description="Helical" evidence="1">
    <location>
        <begin position="135"/>
        <end position="157"/>
    </location>
</feature>
<evidence type="ECO:0000256" key="1">
    <source>
        <dbReference type="SAM" id="Phobius"/>
    </source>
</evidence>
<feature type="transmembrane region" description="Helical" evidence="1">
    <location>
        <begin position="196"/>
        <end position="223"/>
    </location>
</feature>
<feature type="transmembrane region" description="Helical" evidence="1">
    <location>
        <begin position="243"/>
        <end position="270"/>
    </location>
</feature>
<dbReference type="EMBL" id="JAAZQD010000002">
    <property type="protein sequence ID" value="NKZ38348.1"/>
    <property type="molecule type" value="Genomic_DNA"/>
</dbReference>